<reference evidence="1" key="1">
    <citation type="journal article" date="2022" name="Front Environ Sci">
        <title>Complete genome sequence analysis of a novel alkane-degrading bacterial strain, Acinetobacter vivianii KJ-1, and its diesel degradation ability.</title>
        <authorList>
            <person name="Zhang Y."/>
            <person name="Song F."/>
            <person name="Wang J."/>
            <person name="Zhao Q."/>
            <person name="Zheng L."/>
            <person name="Wang Z."/>
            <person name="Zhang X."/>
            <person name="Gao Y."/>
            <person name="Chen G."/>
            <person name="Huang Y."/>
        </authorList>
    </citation>
    <scope>NUCLEOTIDE SEQUENCE</scope>
    <source>
        <strain evidence="1">KJ-1</strain>
    </source>
</reference>
<protein>
    <submittedName>
        <fullName evidence="1">Uncharacterized protein</fullName>
    </submittedName>
</protein>
<reference evidence="1" key="2">
    <citation type="submission" date="2023-02" db="EMBL/GenBank/DDBJ databases">
        <authorList>
            <person name="Huang Y."/>
            <person name="Zhang Y."/>
            <person name="Zhang T."/>
            <person name="Wang J."/>
        </authorList>
    </citation>
    <scope>NUCLEOTIDE SEQUENCE</scope>
    <source>
        <strain evidence="1">KJ-1</strain>
    </source>
</reference>
<accession>A0AAJ6P6B5</accession>
<evidence type="ECO:0000313" key="1">
    <source>
        <dbReference type="EMBL" id="WDZ52340.1"/>
    </source>
</evidence>
<dbReference type="KEGG" id="aviv:LF296_06075"/>
<proteinExistence type="predicted"/>
<sequence>MKRRLLDTATILLDKFVNRYHDYEDFWGIGVLYTYCQSLDKSFLTFNLIDQDCFGRDEFLKQVNLKFSDYLDKYLAIHKKKREDLAEATIKIAFDKDHKILPETLFGDYFQVRVQLIDSYGRSFMRYSDGYCV</sequence>
<dbReference type="EMBL" id="CP085083">
    <property type="protein sequence ID" value="WDZ52340.1"/>
    <property type="molecule type" value="Genomic_DNA"/>
</dbReference>
<organism evidence="1 2">
    <name type="scientific">Acinetobacter vivianii</name>
    <dbReference type="NCBI Taxonomy" id="1776742"/>
    <lineage>
        <taxon>Bacteria</taxon>
        <taxon>Pseudomonadati</taxon>
        <taxon>Pseudomonadota</taxon>
        <taxon>Gammaproteobacteria</taxon>
        <taxon>Moraxellales</taxon>
        <taxon>Moraxellaceae</taxon>
        <taxon>Acinetobacter</taxon>
    </lineage>
</organism>
<dbReference type="AlphaFoldDB" id="A0AAJ6P6B5"/>
<evidence type="ECO:0000313" key="2">
    <source>
        <dbReference type="Proteomes" id="UP001199528"/>
    </source>
</evidence>
<gene>
    <name evidence="1" type="ORF">LF296_06075</name>
</gene>
<dbReference type="Proteomes" id="UP001199528">
    <property type="component" value="Chromosome"/>
</dbReference>
<name>A0AAJ6P6B5_9GAMM</name>
<dbReference type="RefSeq" id="WP_272655787.1">
    <property type="nucleotide sequence ID" value="NZ_CP085083.1"/>
</dbReference>